<dbReference type="CDD" id="cd00366">
    <property type="entry name" value="ASKHA_NBD_FGGY"/>
    <property type="match status" value="1"/>
</dbReference>
<comment type="similarity">
    <text evidence="1">Belongs to the FGGY kinase family.</text>
</comment>
<dbReference type="AlphaFoldDB" id="A0A1Y1RT49"/>
<proteinExistence type="inferred from homology"/>
<dbReference type="RefSeq" id="WP_083053026.1">
    <property type="nucleotide sequence ID" value="NZ_MWQY01000036.1"/>
</dbReference>
<dbReference type="GO" id="GO:0005975">
    <property type="term" value="P:carbohydrate metabolic process"/>
    <property type="evidence" value="ECO:0007669"/>
    <property type="project" value="InterPro"/>
</dbReference>
<dbReference type="EMBL" id="MWQY01000036">
    <property type="protein sequence ID" value="ORC29923.1"/>
    <property type="molecule type" value="Genomic_DNA"/>
</dbReference>
<organism evidence="5 6">
    <name type="scientific">Marispirochaeta aestuarii</name>
    <dbReference type="NCBI Taxonomy" id="1963862"/>
    <lineage>
        <taxon>Bacteria</taxon>
        <taxon>Pseudomonadati</taxon>
        <taxon>Spirochaetota</taxon>
        <taxon>Spirochaetia</taxon>
        <taxon>Spirochaetales</taxon>
        <taxon>Spirochaetaceae</taxon>
        <taxon>Marispirochaeta</taxon>
    </lineage>
</organism>
<evidence type="ECO:0000256" key="2">
    <source>
        <dbReference type="ARBA" id="ARBA00022679"/>
    </source>
</evidence>
<feature type="domain" description="Carbohydrate kinase FGGY N-terminal" evidence="4">
    <location>
        <begin position="3"/>
        <end position="245"/>
    </location>
</feature>
<evidence type="ECO:0000256" key="1">
    <source>
        <dbReference type="ARBA" id="ARBA00009156"/>
    </source>
</evidence>
<gene>
    <name evidence="5" type="ORF">B4O97_18610</name>
</gene>
<dbReference type="Pfam" id="PF00370">
    <property type="entry name" value="FGGY_N"/>
    <property type="match status" value="1"/>
</dbReference>
<keyword evidence="2" id="KW-0808">Transferase</keyword>
<keyword evidence="3" id="KW-0418">Kinase</keyword>
<reference evidence="5 6" key="1">
    <citation type="submission" date="2017-03" db="EMBL/GenBank/DDBJ databases">
        <title>Draft Genome sequence of Marispirochaeta sp. strain JC444.</title>
        <authorList>
            <person name="Shivani Y."/>
            <person name="Subhash Y."/>
            <person name="Sasikala C."/>
            <person name="Ramana C."/>
        </authorList>
    </citation>
    <scope>NUCLEOTIDE SEQUENCE [LARGE SCALE GENOMIC DNA]</scope>
    <source>
        <strain evidence="5 6">JC444</strain>
    </source>
</reference>
<evidence type="ECO:0000313" key="5">
    <source>
        <dbReference type="EMBL" id="ORC29923.1"/>
    </source>
</evidence>
<dbReference type="SUPFAM" id="SSF53067">
    <property type="entry name" value="Actin-like ATPase domain"/>
    <property type="match status" value="2"/>
</dbReference>
<dbReference type="STRING" id="1963862.B4O97_18610"/>
<keyword evidence="6" id="KW-1185">Reference proteome</keyword>
<evidence type="ECO:0000313" key="6">
    <source>
        <dbReference type="Proteomes" id="UP000192343"/>
    </source>
</evidence>
<comment type="caution">
    <text evidence="5">The sequence shown here is derived from an EMBL/GenBank/DDBJ whole genome shotgun (WGS) entry which is preliminary data.</text>
</comment>
<evidence type="ECO:0000256" key="3">
    <source>
        <dbReference type="ARBA" id="ARBA00022777"/>
    </source>
</evidence>
<dbReference type="PANTHER" id="PTHR43095">
    <property type="entry name" value="SUGAR KINASE"/>
    <property type="match status" value="1"/>
</dbReference>
<dbReference type="PIRSF" id="PIRSF000538">
    <property type="entry name" value="GlpK"/>
    <property type="match status" value="1"/>
</dbReference>
<dbReference type="GO" id="GO:0016301">
    <property type="term" value="F:kinase activity"/>
    <property type="evidence" value="ECO:0007669"/>
    <property type="project" value="UniProtKB-KW"/>
</dbReference>
<dbReference type="Proteomes" id="UP000192343">
    <property type="component" value="Unassembled WGS sequence"/>
</dbReference>
<dbReference type="InterPro" id="IPR043129">
    <property type="entry name" value="ATPase_NBD"/>
</dbReference>
<dbReference type="InterPro" id="IPR050406">
    <property type="entry name" value="FGGY_Carb_Kinase"/>
</dbReference>
<dbReference type="OrthoDB" id="9805576at2"/>
<protein>
    <recommendedName>
        <fullName evidence="4">Carbohydrate kinase FGGY N-terminal domain-containing protein</fullName>
    </recommendedName>
</protein>
<sequence length="443" mass="49803">MMYILSMDFGTSSIKASLIDEHLRTVDTVKEEYFFKIPKPNFVELDPEDVFSAMLKCIKRFGPYHNGIEAIAYDTFSPSVAFMDKDGNPLYPIITHLDRRSSEQSKKIIREMGENEFQRITGTFPFTGGASVTTMLWVKENMPGIYGDTCKIGHLVTYLYKKFTGHWATDPTNAAQMAMYETTKWSGWSKEILTQFGIDESKLPEIHNAGTVLSGLSREFSRLTGLKEGIPVLLGTNDATVAHVGAGNNNPGDILDISGSSEIITILSDKPVTNSKYYLRNAYYPGQWQIFAITTGGFAIDWFKNEFCREMSKEEFFSSYVPEIMQRNPAENPVTFLPYLTGDRQSLRKKKGAFNGLSLDTGRDEMLLSLLTGIHEPVIDTIRLAGEFQKLNPVIKLTGGLISENFINFKKRLLKGFDFEQKDDCPILGNAIAAVRYLNNVKP</sequence>
<dbReference type="InterPro" id="IPR018484">
    <property type="entry name" value="FGGY_N"/>
</dbReference>
<evidence type="ECO:0000259" key="4">
    <source>
        <dbReference type="Pfam" id="PF00370"/>
    </source>
</evidence>
<dbReference type="Gene3D" id="3.30.420.40">
    <property type="match status" value="2"/>
</dbReference>
<name>A0A1Y1RT49_9SPIO</name>
<dbReference type="InterPro" id="IPR000577">
    <property type="entry name" value="Carb_kinase_FGGY"/>
</dbReference>
<accession>A0A1Y1RT49</accession>